<keyword evidence="10 12" id="KW-0012">Acyltransferase</keyword>
<dbReference type="GO" id="GO:0004366">
    <property type="term" value="F:glycerol-3-phosphate O-acyltransferase activity"/>
    <property type="evidence" value="ECO:0007669"/>
    <property type="project" value="UniProtKB-UniRule"/>
</dbReference>
<keyword evidence="8 12" id="KW-0808">Transferase</keyword>
<dbReference type="InterPro" id="IPR045520">
    <property type="entry name" value="GPAT/DHAPAT_C"/>
</dbReference>
<evidence type="ECO:0000313" key="15">
    <source>
        <dbReference type="Proteomes" id="UP000199169"/>
    </source>
</evidence>
<gene>
    <name evidence="12 14" type="primary">plsB</name>
    <name evidence="14" type="ORF">ACCAA_40025</name>
</gene>
<keyword evidence="9 12" id="KW-0472">Membrane</keyword>
<organism evidence="14 15">
    <name type="scientific">Candidatus Accumulibacter aalborgensis</name>
    <dbReference type="NCBI Taxonomy" id="1860102"/>
    <lineage>
        <taxon>Bacteria</taxon>
        <taxon>Pseudomonadati</taxon>
        <taxon>Pseudomonadota</taxon>
        <taxon>Betaproteobacteria</taxon>
        <taxon>Candidatus Accumulibacter</taxon>
    </lineage>
</organism>
<evidence type="ECO:0000256" key="2">
    <source>
        <dbReference type="ARBA" id="ARBA00004765"/>
    </source>
</evidence>
<dbReference type="Proteomes" id="UP000199169">
    <property type="component" value="Unassembled WGS sequence"/>
</dbReference>
<protein>
    <recommendedName>
        <fullName evidence="6 12">Glycerol-3-phosphate acyltransferase</fullName>
        <shortName evidence="12">GPAT</shortName>
        <ecNumber evidence="5 12">2.3.1.15</ecNumber>
    </recommendedName>
</protein>
<dbReference type="PIRSF" id="PIRSF000437">
    <property type="entry name" value="GPAT_DHAPAT"/>
    <property type="match status" value="1"/>
</dbReference>
<reference evidence="15" key="1">
    <citation type="submission" date="2016-06" db="EMBL/GenBank/DDBJ databases">
        <authorList>
            <person name="McIlroy S.J."/>
            <person name="Karst S.M."/>
            <person name="Albertsen M."/>
        </authorList>
    </citation>
    <scope>NUCLEOTIDE SEQUENCE [LARGE SCALE GENOMIC DNA]</scope>
</reference>
<dbReference type="EMBL" id="FLQX01000116">
    <property type="protein sequence ID" value="SBT07065.1"/>
    <property type="molecule type" value="Genomic_DNA"/>
</dbReference>
<dbReference type="InterPro" id="IPR041728">
    <property type="entry name" value="GPAT/DHAPAT_LPLAT"/>
</dbReference>
<name>A0A1A8XPI2_9PROT</name>
<keyword evidence="12" id="KW-0444">Lipid biosynthesis</keyword>
<feature type="domain" description="Phospholipid/glycerol acyltransferase" evidence="13">
    <location>
        <begin position="309"/>
        <end position="436"/>
    </location>
</feature>
<dbReference type="NCBIfam" id="NF003441">
    <property type="entry name" value="PRK04974.1"/>
    <property type="match status" value="1"/>
</dbReference>
<evidence type="ECO:0000256" key="4">
    <source>
        <dbReference type="ARBA" id="ARBA00007937"/>
    </source>
</evidence>
<keyword evidence="12" id="KW-0443">Lipid metabolism</keyword>
<dbReference type="UniPathway" id="UPA00557">
    <property type="reaction ID" value="UER00612"/>
</dbReference>
<evidence type="ECO:0000259" key="13">
    <source>
        <dbReference type="SMART" id="SM00563"/>
    </source>
</evidence>
<dbReference type="InterPro" id="IPR028354">
    <property type="entry name" value="GPAT_PlsB"/>
</dbReference>
<dbReference type="STRING" id="1860102.ACCAA_40025"/>
<evidence type="ECO:0000313" key="14">
    <source>
        <dbReference type="EMBL" id="SBT07065.1"/>
    </source>
</evidence>
<evidence type="ECO:0000256" key="8">
    <source>
        <dbReference type="ARBA" id="ARBA00022679"/>
    </source>
</evidence>
<dbReference type="SUPFAM" id="SSF69593">
    <property type="entry name" value="Glycerol-3-phosphate (1)-acyltransferase"/>
    <property type="match status" value="1"/>
</dbReference>
<evidence type="ECO:0000256" key="1">
    <source>
        <dbReference type="ARBA" id="ARBA00004413"/>
    </source>
</evidence>
<keyword evidence="12" id="KW-0594">Phospholipid biosynthesis</keyword>
<dbReference type="AlphaFoldDB" id="A0A1A8XPI2"/>
<dbReference type="GO" id="GO:0005886">
    <property type="term" value="C:plasma membrane"/>
    <property type="evidence" value="ECO:0007669"/>
    <property type="project" value="UniProtKB-SubCell"/>
</dbReference>
<dbReference type="PANTHER" id="PTHR12563:SF17">
    <property type="entry name" value="DIHYDROXYACETONE PHOSPHATE ACYLTRANSFERASE"/>
    <property type="match status" value="1"/>
</dbReference>
<dbReference type="CDD" id="cd07993">
    <property type="entry name" value="LPLAT_DHAPAT-like"/>
    <property type="match status" value="1"/>
</dbReference>
<evidence type="ECO:0000256" key="7">
    <source>
        <dbReference type="ARBA" id="ARBA00022475"/>
    </source>
</evidence>
<evidence type="ECO:0000256" key="12">
    <source>
        <dbReference type="HAMAP-Rule" id="MF_00393"/>
    </source>
</evidence>
<dbReference type="GO" id="GO:0006631">
    <property type="term" value="P:fatty acid metabolic process"/>
    <property type="evidence" value="ECO:0007669"/>
    <property type="project" value="TreeGrafter"/>
</dbReference>
<dbReference type="InterPro" id="IPR022284">
    <property type="entry name" value="GPAT/DHAPAT"/>
</dbReference>
<dbReference type="PANTHER" id="PTHR12563">
    <property type="entry name" value="GLYCEROL-3-PHOSPHATE ACYLTRANSFERASE"/>
    <property type="match status" value="1"/>
</dbReference>
<dbReference type="GO" id="GO:0016024">
    <property type="term" value="P:CDP-diacylglycerol biosynthetic process"/>
    <property type="evidence" value="ECO:0007669"/>
    <property type="project" value="UniProtKB-UniRule"/>
</dbReference>
<keyword evidence="15" id="KW-1185">Reference proteome</keyword>
<dbReference type="SMART" id="SM00563">
    <property type="entry name" value="PlsC"/>
    <property type="match status" value="1"/>
</dbReference>
<sequence length="826" mass="92170">MSKVFEVLKVSDWFIPLARRLLYLWVRTAVFPQNSQELGLDPAKPVCYVLQDRHLSNLLVLFAESRQAGLPRAEAPLTISGQRLPCSFFFLNRDRSLAGRARDGSVHSPLLASLIRQAVADPEVDVQLVPVVILWGRSPDQQDSILKALFSETWRSPGAWRQLLAIVLHGRNVLVRYNTPILLRDLLHGGLGEEQALRKLSRVLRVHFRRQRQMAIGPDLSHRNTQVNAVLAGERVRLAIASEAATRGISLAEATARAGNFALEISSDYSYGVVRALELFLDWLWTRLYDGIELHHFDVVTRIAPGQEIVYVPCHRSHIDYLLLSYIIHRQGVTPPHIAAGANLNLPLVGPLLRRGGAFFLRRSLKGEALYAAVFHEYLHLMLARGFPLEYFIEGGRSRSGRMLTPKAGILGMTVHSFIREHARPLVFVPVYIGYEKIIEGRTYLDELAGQAKQRESLLGLVRSVRSIKRVFGKVHVNFGEPLALAGLLDGQHPGWRGEAAESQSLWSRSATRHAAAELATRINEAAVLNPVNMIALALLATPKHTADEHALQRMIEHYQALSTQAPYAATTIACPLDAPQIVAYAERLTVVERFADPLGDLIRVPKEQAPLLAYFRNNALHLFALPAVLACLLSQNRDLDAQRVAQAVAGICTLMRAELFLRWPVEELPTATAAVIEVLVARALLRRVEADGRLTAAEPISQEFAELRLLGETIRPLLERHFLTLALLERQGSGRLTRQALEDSCHLLAQRLSLLYEFNTPEFPEKATFSAFIGNLIEGEFLREDESGLLHFDERLLTPLAHSELVLSVEARQAIRRMARAGVAP</sequence>
<dbReference type="NCBIfam" id="TIGR03703">
    <property type="entry name" value="plsB"/>
    <property type="match status" value="1"/>
</dbReference>
<evidence type="ECO:0000256" key="6">
    <source>
        <dbReference type="ARBA" id="ARBA00013432"/>
    </source>
</evidence>
<keyword evidence="7 12" id="KW-1003">Cell membrane</keyword>
<comment type="similarity">
    <text evidence="4 12">Belongs to the GPAT/DAPAT family.</text>
</comment>
<evidence type="ECO:0000256" key="3">
    <source>
        <dbReference type="ARBA" id="ARBA00005189"/>
    </source>
</evidence>
<proteinExistence type="inferred from homology"/>
<comment type="pathway">
    <text evidence="2 12">Phospholipid metabolism; CDP-diacylglycerol biosynthesis; CDP-diacylglycerol from sn-glycerol 3-phosphate: step 1/3.</text>
</comment>
<evidence type="ECO:0000256" key="5">
    <source>
        <dbReference type="ARBA" id="ARBA00013113"/>
    </source>
</evidence>
<accession>A0A1A8XPI2</accession>
<comment type="subcellular location">
    <subcellularLocation>
        <location evidence="1 12">Cell membrane</location>
        <topology evidence="1 12">Peripheral membrane protein</topology>
        <orientation evidence="1 12">Cytoplasmic side</orientation>
    </subcellularLocation>
</comment>
<keyword evidence="12" id="KW-1208">Phospholipid metabolism</keyword>
<feature type="short sequence motif" description="HXXXXD motif" evidence="12">
    <location>
        <begin position="314"/>
        <end position="319"/>
    </location>
</feature>
<dbReference type="Pfam" id="PF01553">
    <property type="entry name" value="Acyltransferase"/>
    <property type="match status" value="1"/>
</dbReference>
<dbReference type="HAMAP" id="MF_00393">
    <property type="entry name" value="Glyc3P_acyltrans"/>
    <property type="match status" value="1"/>
</dbReference>
<dbReference type="RefSeq" id="WP_186407498.1">
    <property type="nucleotide sequence ID" value="NZ_FLQX01000116.1"/>
</dbReference>
<comment type="domain">
    <text evidence="12">The HXXXXD motif is essential for acyltransferase activity and may constitute the binding site for the phosphate moiety of the glycerol-3-phosphate.</text>
</comment>
<comment type="pathway">
    <text evidence="3">Lipid metabolism.</text>
</comment>
<comment type="catalytic activity">
    <reaction evidence="11 12">
        <text>sn-glycerol 3-phosphate + an acyl-CoA = a 1-acyl-sn-glycero-3-phosphate + CoA</text>
        <dbReference type="Rhea" id="RHEA:15325"/>
        <dbReference type="ChEBI" id="CHEBI:57287"/>
        <dbReference type="ChEBI" id="CHEBI:57597"/>
        <dbReference type="ChEBI" id="CHEBI:57970"/>
        <dbReference type="ChEBI" id="CHEBI:58342"/>
        <dbReference type="EC" id="2.3.1.15"/>
    </reaction>
</comment>
<dbReference type="PIRSF" id="PIRSF500064">
    <property type="entry name" value="GPAT"/>
    <property type="match status" value="1"/>
</dbReference>
<evidence type="ECO:0000256" key="10">
    <source>
        <dbReference type="ARBA" id="ARBA00023315"/>
    </source>
</evidence>
<dbReference type="InterPro" id="IPR002123">
    <property type="entry name" value="Plipid/glycerol_acylTrfase"/>
</dbReference>
<dbReference type="EC" id="2.3.1.15" evidence="5 12"/>
<evidence type="ECO:0000256" key="9">
    <source>
        <dbReference type="ARBA" id="ARBA00023136"/>
    </source>
</evidence>
<evidence type="ECO:0000256" key="11">
    <source>
        <dbReference type="ARBA" id="ARBA00048427"/>
    </source>
</evidence>
<dbReference type="Pfam" id="PF19277">
    <property type="entry name" value="GPAT_C"/>
    <property type="match status" value="1"/>
</dbReference>